<reference evidence="2 3" key="1">
    <citation type="journal article" date="2021" name="Sci. Rep.">
        <title>Genome sequencing of the multicellular alga Astrephomene provides insights into convergent evolution of germ-soma differentiation.</title>
        <authorList>
            <person name="Yamashita S."/>
            <person name="Yamamoto K."/>
            <person name="Matsuzaki R."/>
            <person name="Suzuki S."/>
            <person name="Yamaguchi H."/>
            <person name="Hirooka S."/>
            <person name="Minakuchi Y."/>
            <person name="Miyagishima S."/>
            <person name="Kawachi M."/>
            <person name="Toyoda A."/>
            <person name="Nozaki H."/>
        </authorList>
    </citation>
    <scope>NUCLEOTIDE SEQUENCE [LARGE SCALE GENOMIC DNA]</scope>
    <source>
        <strain evidence="2 3">NIES-4017</strain>
    </source>
</reference>
<dbReference type="Proteomes" id="UP001054857">
    <property type="component" value="Unassembled WGS sequence"/>
</dbReference>
<gene>
    <name evidence="2" type="ORF">Agub_g15238</name>
</gene>
<dbReference type="AlphaFoldDB" id="A0AAD3E2R3"/>
<accession>A0AAD3E2R3</accession>
<evidence type="ECO:0000313" key="3">
    <source>
        <dbReference type="Proteomes" id="UP001054857"/>
    </source>
</evidence>
<feature type="compositionally biased region" description="Pro residues" evidence="1">
    <location>
        <begin position="72"/>
        <end position="81"/>
    </location>
</feature>
<protein>
    <submittedName>
        <fullName evidence="2">Uncharacterized protein</fullName>
    </submittedName>
</protein>
<dbReference type="EMBL" id="BMAR01000068">
    <property type="protein sequence ID" value="GFR52646.1"/>
    <property type="molecule type" value="Genomic_DNA"/>
</dbReference>
<evidence type="ECO:0000256" key="1">
    <source>
        <dbReference type="SAM" id="MobiDB-lite"/>
    </source>
</evidence>
<sequence>MRGSACFASTSTPSCSSAGFRTVRPCWLRAAQEGRRGRRSCPRAVDRDLDWEPDLKVPPAAPPRTGSSSNYMPPPPPPPPEVLTDMPFPFRSRREIALSMLGGSAALWLFNHKVLFPIDSFGERPPIDFSLAGYTDLTPEEFVYFKTPAGRWVAAAEDEQGRFFMIDEVGDLYYDSGDPDVGLYAMDTQGNLFNFYRDTDGQQKITPVGNVADLKSFKISEIAGIKLDRDVNVVAFQDGTTAPLPPGSTYVDPFSGELRGPDELIEGLGRGGGGGSTSEGRLSSRRDLFQRLFGGGGGSGSADAGLPIQRYEVDLNDPREYEEQMEEQQFLLDPEDPTAPLLPPDFDIDALAREVEEEARGKGRR</sequence>
<proteinExistence type="predicted"/>
<name>A0AAD3E2R3_9CHLO</name>
<organism evidence="2 3">
    <name type="scientific">Astrephomene gubernaculifera</name>
    <dbReference type="NCBI Taxonomy" id="47775"/>
    <lineage>
        <taxon>Eukaryota</taxon>
        <taxon>Viridiplantae</taxon>
        <taxon>Chlorophyta</taxon>
        <taxon>core chlorophytes</taxon>
        <taxon>Chlorophyceae</taxon>
        <taxon>CS clade</taxon>
        <taxon>Chlamydomonadales</taxon>
        <taxon>Astrephomenaceae</taxon>
        <taxon>Astrephomene</taxon>
    </lineage>
</organism>
<keyword evidence="3" id="KW-1185">Reference proteome</keyword>
<evidence type="ECO:0000313" key="2">
    <source>
        <dbReference type="EMBL" id="GFR52646.1"/>
    </source>
</evidence>
<feature type="region of interest" description="Disordered" evidence="1">
    <location>
        <begin position="52"/>
        <end position="83"/>
    </location>
</feature>
<comment type="caution">
    <text evidence="2">The sequence shown here is derived from an EMBL/GenBank/DDBJ whole genome shotgun (WGS) entry which is preliminary data.</text>
</comment>